<dbReference type="PANTHER" id="PTHR37984:SF5">
    <property type="entry name" value="PROTEIN NYNRIN-LIKE"/>
    <property type="match status" value="1"/>
</dbReference>
<dbReference type="CDD" id="cd01647">
    <property type="entry name" value="RT_LTR"/>
    <property type="match status" value="1"/>
</dbReference>
<protein>
    <recommendedName>
        <fullName evidence="1">Reverse transcriptase domain-containing protein</fullName>
    </recommendedName>
</protein>
<keyword evidence="3" id="KW-1185">Reference proteome</keyword>
<dbReference type="Gene3D" id="3.30.70.270">
    <property type="match status" value="1"/>
</dbReference>
<dbReference type="Proteomes" id="UP001295423">
    <property type="component" value="Unassembled WGS sequence"/>
</dbReference>
<dbReference type="SUPFAM" id="SSF56672">
    <property type="entry name" value="DNA/RNA polymerases"/>
    <property type="match status" value="1"/>
</dbReference>
<evidence type="ECO:0000259" key="1">
    <source>
        <dbReference type="Pfam" id="PF00078"/>
    </source>
</evidence>
<dbReference type="InterPro" id="IPR000477">
    <property type="entry name" value="RT_dom"/>
</dbReference>
<organism evidence="2 3">
    <name type="scientific">Cylindrotheca closterium</name>
    <dbReference type="NCBI Taxonomy" id="2856"/>
    <lineage>
        <taxon>Eukaryota</taxon>
        <taxon>Sar</taxon>
        <taxon>Stramenopiles</taxon>
        <taxon>Ochrophyta</taxon>
        <taxon>Bacillariophyta</taxon>
        <taxon>Bacillariophyceae</taxon>
        <taxon>Bacillariophycidae</taxon>
        <taxon>Bacillariales</taxon>
        <taxon>Bacillariaceae</taxon>
        <taxon>Cylindrotheca</taxon>
    </lineage>
</organism>
<gene>
    <name evidence="2" type="ORF">CYCCA115_LOCUS2636</name>
</gene>
<dbReference type="Gene3D" id="3.10.10.10">
    <property type="entry name" value="HIV Type 1 Reverse Transcriptase, subunit A, domain 1"/>
    <property type="match status" value="1"/>
</dbReference>
<dbReference type="Pfam" id="PF00078">
    <property type="entry name" value="RVT_1"/>
    <property type="match status" value="1"/>
</dbReference>
<dbReference type="EMBL" id="CAKOGP040000193">
    <property type="protein sequence ID" value="CAJ1931983.1"/>
    <property type="molecule type" value="Genomic_DNA"/>
</dbReference>
<proteinExistence type="predicted"/>
<comment type="caution">
    <text evidence="2">The sequence shown here is derived from an EMBL/GenBank/DDBJ whole genome shotgun (WGS) entry which is preliminary data.</text>
</comment>
<dbReference type="AlphaFoldDB" id="A0AAD2CF45"/>
<accession>A0AAD2CF45</accession>
<dbReference type="InterPro" id="IPR050951">
    <property type="entry name" value="Retrovirus_Pol_polyprotein"/>
</dbReference>
<dbReference type="InterPro" id="IPR043128">
    <property type="entry name" value="Rev_trsase/Diguanyl_cyclase"/>
</dbReference>
<evidence type="ECO:0000313" key="3">
    <source>
        <dbReference type="Proteomes" id="UP001295423"/>
    </source>
</evidence>
<evidence type="ECO:0000313" key="2">
    <source>
        <dbReference type="EMBL" id="CAJ1931983.1"/>
    </source>
</evidence>
<dbReference type="PANTHER" id="PTHR37984">
    <property type="entry name" value="PROTEIN CBG26694"/>
    <property type="match status" value="1"/>
</dbReference>
<reference evidence="2" key="1">
    <citation type="submission" date="2023-08" db="EMBL/GenBank/DDBJ databases">
        <authorList>
            <person name="Audoor S."/>
            <person name="Bilcke G."/>
        </authorList>
    </citation>
    <scope>NUCLEOTIDE SEQUENCE</scope>
</reference>
<dbReference type="InterPro" id="IPR043502">
    <property type="entry name" value="DNA/RNA_pol_sf"/>
</dbReference>
<feature type="domain" description="Reverse transcriptase" evidence="1">
    <location>
        <begin position="16"/>
        <end position="123"/>
    </location>
</feature>
<sequence>MLHKQVYPLPKISDFLTDISGFSYASAIDFKMGYWNVRITPKSSKLCTITLPWGKCSYQKLPMGAMPSAYIFQEAMNHLMEGLGDVLTYLDGVLCVTKGDFEDHLQRLELCLQRLHKAGLKANYPNLSLQLSKQDATTSYMSSKPLMKFTNRYFGFTTYTSSPAEVLVEILSSVGPSFTTKLRQLGQRKSPSKNSPTEQRS</sequence>
<name>A0AAD2CF45_9STRA</name>